<evidence type="ECO:0000256" key="3">
    <source>
        <dbReference type="ARBA" id="ARBA00022448"/>
    </source>
</evidence>
<feature type="transmembrane region" description="Helical" evidence="11">
    <location>
        <begin position="148"/>
        <end position="170"/>
    </location>
</feature>
<dbReference type="RefSeq" id="WP_216128379.1">
    <property type="nucleotide sequence ID" value="NZ_CP064782.1"/>
</dbReference>
<evidence type="ECO:0000256" key="10">
    <source>
        <dbReference type="ARBA" id="ARBA00023136"/>
    </source>
</evidence>
<sequence>MNALPAVQPERFTRVAMICHWLTLVLVLGALGTIEVSDFYEKGTPLRTALHGWHFQWGLAILALTLVRLVWRFFHRPPEGPAQPGTWEAWAALAMHWALYGVLLLLPLLGILGVLLSGTTLSFLGWPLPLALEVNKGLGHDLKEVHETLGNLFIGLIGLHVAAALWHQWIRKDNLLSRMLPW</sequence>
<reference evidence="13" key="1">
    <citation type="submission" date="2020-11" db="EMBL/GenBank/DDBJ databases">
        <title>Azospira inquinata sp. nov.</title>
        <authorList>
            <person name="Moe W.M."/>
            <person name="Mikes M.C."/>
        </authorList>
    </citation>
    <scope>NUCLEOTIDE SEQUENCE</scope>
    <source>
        <strain evidence="13">Azo-3</strain>
    </source>
</reference>
<dbReference type="AlphaFoldDB" id="A0A975XUJ3"/>
<feature type="domain" description="Cytochrome b561 bacterial/Ni-hydrogenase" evidence="12">
    <location>
        <begin position="11"/>
        <end position="181"/>
    </location>
</feature>
<dbReference type="GO" id="GO:0020037">
    <property type="term" value="F:heme binding"/>
    <property type="evidence" value="ECO:0007669"/>
    <property type="project" value="TreeGrafter"/>
</dbReference>
<keyword evidence="3" id="KW-0813">Transport</keyword>
<gene>
    <name evidence="13" type="ORF">Azoinq_13510</name>
</gene>
<dbReference type="Pfam" id="PF01292">
    <property type="entry name" value="Ni_hydr_CYTB"/>
    <property type="match status" value="1"/>
</dbReference>
<dbReference type="PANTHER" id="PTHR30529:SF3">
    <property type="entry name" value="CYTOCHROME B561 HOMOLOG 1"/>
    <property type="match status" value="1"/>
</dbReference>
<dbReference type="InterPro" id="IPR011577">
    <property type="entry name" value="Cyt_b561_bac/Ni-Hgenase"/>
</dbReference>
<evidence type="ECO:0000256" key="4">
    <source>
        <dbReference type="ARBA" id="ARBA00022617"/>
    </source>
</evidence>
<evidence type="ECO:0000256" key="11">
    <source>
        <dbReference type="SAM" id="Phobius"/>
    </source>
</evidence>
<keyword evidence="6" id="KW-0479">Metal-binding</keyword>
<name>A0A975XUJ3_9RHOO</name>
<evidence type="ECO:0000256" key="7">
    <source>
        <dbReference type="ARBA" id="ARBA00022982"/>
    </source>
</evidence>
<dbReference type="GO" id="GO:0005886">
    <property type="term" value="C:plasma membrane"/>
    <property type="evidence" value="ECO:0007669"/>
    <property type="project" value="TreeGrafter"/>
</dbReference>
<evidence type="ECO:0000256" key="1">
    <source>
        <dbReference type="ARBA" id="ARBA00001970"/>
    </source>
</evidence>
<comment type="cofactor">
    <cofactor evidence="1">
        <name>heme b</name>
        <dbReference type="ChEBI" id="CHEBI:60344"/>
    </cofactor>
</comment>
<dbReference type="GO" id="GO:0009055">
    <property type="term" value="F:electron transfer activity"/>
    <property type="evidence" value="ECO:0007669"/>
    <property type="project" value="InterPro"/>
</dbReference>
<evidence type="ECO:0000259" key="12">
    <source>
        <dbReference type="Pfam" id="PF01292"/>
    </source>
</evidence>
<evidence type="ECO:0000256" key="9">
    <source>
        <dbReference type="ARBA" id="ARBA00023004"/>
    </source>
</evidence>
<evidence type="ECO:0000256" key="5">
    <source>
        <dbReference type="ARBA" id="ARBA00022692"/>
    </source>
</evidence>
<keyword evidence="9" id="KW-0408">Iron</keyword>
<dbReference type="PANTHER" id="PTHR30529">
    <property type="entry name" value="CYTOCHROME B561"/>
    <property type="match status" value="1"/>
</dbReference>
<protein>
    <submittedName>
        <fullName evidence="13">Cytochrome b</fullName>
    </submittedName>
</protein>
<dbReference type="GO" id="GO:0046872">
    <property type="term" value="F:metal ion binding"/>
    <property type="evidence" value="ECO:0007669"/>
    <property type="project" value="UniProtKB-KW"/>
</dbReference>
<keyword evidence="14" id="KW-1185">Reference proteome</keyword>
<comment type="subcellular location">
    <subcellularLocation>
        <location evidence="2">Membrane</location>
        <topology evidence="2">Multi-pass membrane protein</topology>
    </subcellularLocation>
</comment>
<evidence type="ECO:0000313" key="14">
    <source>
        <dbReference type="Proteomes" id="UP000683428"/>
    </source>
</evidence>
<keyword evidence="10 11" id="KW-0472">Membrane</keyword>
<evidence type="ECO:0000256" key="2">
    <source>
        <dbReference type="ARBA" id="ARBA00004141"/>
    </source>
</evidence>
<keyword evidence="4" id="KW-0349">Heme</keyword>
<feature type="transmembrane region" description="Helical" evidence="11">
    <location>
        <begin position="12"/>
        <end position="34"/>
    </location>
</feature>
<keyword evidence="8 11" id="KW-1133">Transmembrane helix</keyword>
<evidence type="ECO:0000256" key="8">
    <source>
        <dbReference type="ARBA" id="ARBA00022989"/>
    </source>
</evidence>
<evidence type="ECO:0000313" key="13">
    <source>
        <dbReference type="EMBL" id="QWT48825.1"/>
    </source>
</evidence>
<dbReference type="EMBL" id="CP064782">
    <property type="protein sequence ID" value="QWT48825.1"/>
    <property type="molecule type" value="Genomic_DNA"/>
</dbReference>
<proteinExistence type="predicted"/>
<dbReference type="InterPro" id="IPR052168">
    <property type="entry name" value="Cytochrome_b561_oxidase"/>
</dbReference>
<keyword evidence="7" id="KW-0249">Electron transport</keyword>
<keyword evidence="5 11" id="KW-0812">Transmembrane</keyword>
<dbReference type="Proteomes" id="UP000683428">
    <property type="component" value="Chromosome"/>
</dbReference>
<dbReference type="KEGG" id="aiq:Azoinq_13510"/>
<evidence type="ECO:0000256" key="6">
    <source>
        <dbReference type="ARBA" id="ARBA00022723"/>
    </source>
</evidence>
<accession>A0A975XUJ3</accession>
<organism evidence="13 14">
    <name type="scientific">Azospira inquinata</name>
    <dbReference type="NCBI Taxonomy" id="2785627"/>
    <lineage>
        <taxon>Bacteria</taxon>
        <taxon>Pseudomonadati</taxon>
        <taxon>Pseudomonadota</taxon>
        <taxon>Betaproteobacteria</taxon>
        <taxon>Rhodocyclales</taxon>
        <taxon>Rhodocyclaceae</taxon>
        <taxon>Azospira</taxon>
    </lineage>
</organism>
<feature type="transmembrane region" description="Helical" evidence="11">
    <location>
        <begin position="97"/>
        <end position="128"/>
    </location>
</feature>
<feature type="transmembrane region" description="Helical" evidence="11">
    <location>
        <begin position="54"/>
        <end position="71"/>
    </location>
</feature>